<name>A0A3B1DLT4_9ZZZZ</name>
<keyword evidence="1" id="KW-1133">Transmembrane helix</keyword>
<evidence type="ECO:0000256" key="1">
    <source>
        <dbReference type="SAM" id="Phobius"/>
    </source>
</evidence>
<dbReference type="AlphaFoldDB" id="A0A3B1DLT4"/>
<protein>
    <recommendedName>
        <fullName evidence="3">DUF3313 domain-containing protein</fullName>
    </recommendedName>
</protein>
<gene>
    <name evidence="2" type="ORF">MNBD_UNCLBAC01-1560</name>
</gene>
<organism evidence="2">
    <name type="scientific">hydrothermal vent metagenome</name>
    <dbReference type="NCBI Taxonomy" id="652676"/>
    <lineage>
        <taxon>unclassified sequences</taxon>
        <taxon>metagenomes</taxon>
        <taxon>ecological metagenomes</taxon>
    </lineage>
</organism>
<reference evidence="2" key="1">
    <citation type="submission" date="2018-06" db="EMBL/GenBank/DDBJ databases">
        <authorList>
            <person name="Zhirakovskaya E."/>
        </authorList>
    </citation>
    <scope>NUCLEOTIDE SEQUENCE</scope>
</reference>
<dbReference type="InterPro" id="IPR021747">
    <property type="entry name" value="DUF3313"/>
</dbReference>
<proteinExistence type="predicted"/>
<keyword evidence="1" id="KW-0812">Transmembrane</keyword>
<accession>A0A3B1DLT4</accession>
<dbReference type="Pfam" id="PF11769">
    <property type="entry name" value="DUF3313"/>
    <property type="match status" value="1"/>
</dbReference>
<keyword evidence="1" id="KW-0472">Membrane</keyword>
<feature type="transmembrane region" description="Helical" evidence="1">
    <location>
        <begin position="7"/>
        <end position="27"/>
    </location>
</feature>
<dbReference type="EMBL" id="UOGJ01000116">
    <property type="protein sequence ID" value="VAX37034.1"/>
    <property type="molecule type" value="Genomic_DNA"/>
</dbReference>
<evidence type="ECO:0000313" key="2">
    <source>
        <dbReference type="EMBL" id="VAX37034.1"/>
    </source>
</evidence>
<sequence>MRGIKKYIWILGFMMIFMSGCATRGAVPSGFLNDYSGLKPSLESKNLYIEERMQRGIGVYNKVMIDPVVVYFQPDARGDGINPVKLQELTDFFEEQIQESISEGYTIVNEVQEGTLRIRVAVTDIVSNKQLLNIHWTTTLAGWGLGGAAMEVEFLDGQTGERVLAMIDSRKGKRTKYFKGLMKWGHTEDVLSQWAKMITQKMEEL</sequence>
<evidence type="ECO:0008006" key="3">
    <source>
        <dbReference type="Google" id="ProtNLM"/>
    </source>
</evidence>
<dbReference type="PROSITE" id="PS51257">
    <property type="entry name" value="PROKAR_LIPOPROTEIN"/>
    <property type="match status" value="1"/>
</dbReference>